<keyword evidence="5 6" id="KW-0472">Membrane</keyword>
<feature type="transmembrane region" description="Helical" evidence="6">
    <location>
        <begin position="14"/>
        <end position="36"/>
    </location>
</feature>
<evidence type="ECO:0000256" key="3">
    <source>
        <dbReference type="ARBA" id="ARBA00022692"/>
    </source>
</evidence>
<dbReference type="PANTHER" id="PTHR10057:SF0">
    <property type="entry name" value="TRANSLOCATOR PROTEIN"/>
    <property type="match status" value="1"/>
</dbReference>
<dbReference type="InterPro" id="IPR038330">
    <property type="entry name" value="TspO/MBR-related_sf"/>
</dbReference>
<comment type="subcellular location">
    <subcellularLocation>
        <location evidence="1">Membrane</location>
        <topology evidence="1">Multi-pass membrane protein</topology>
    </subcellularLocation>
</comment>
<feature type="transmembrane region" description="Helical" evidence="6">
    <location>
        <begin position="142"/>
        <end position="164"/>
    </location>
</feature>
<keyword evidence="3 6" id="KW-0812">Transmembrane</keyword>
<accession>A0ABV7IMC3</accession>
<organism evidence="7 8">
    <name type="scientific">Novosphingobium bradum</name>
    <dbReference type="NCBI Taxonomy" id="1737444"/>
    <lineage>
        <taxon>Bacteria</taxon>
        <taxon>Pseudomonadati</taxon>
        <taxon>Pseudomonadota</taxon>
        <taxon>Alphaproteobacteria</taxon>
        <taxon>Sphingomonadales</taxon>
        <taxon>Sphingomonadaceae</taxon>
        <taxon>Novosphingobium</taxon>
    </lineage>
</organism>
<reference evidence="8" key="1">
    <citation type="journal article" date="2019" name="Int. J. Syst. Evol. Microbiol.">
        <title>The Global Catalogue of Microorganisms (GCM) 10K type strain sequencing project: providing services to taxonomists for standard genome sequencing and annotation.</title>
        <authorList>
            <consortium name="The Broad Institute Genomics Platform"/>
            <consortium name="The Broad Institute Genome Sequencing Center for Infectious Disease"/>
            <person name="Wu L."/>
            <person name="Ma J."/>
        </authorList>
    </citation>
    <scope>NUCLEOTIDE SEQUENCE [LARGE SCALE GENOMIC DNA]</scope>
    <source>
        <strain evidence="8">KCTC 42984</strain>
    </source>
</reference>
<evidence type="ECO:0000256" key="2">
    <source>
        <dbReference type="ARBA" id="ARBA00007524"/>
    </source>
</evidence>
<feature type="transmembrane region" description="Helical" evidence="6">
    <location>
        <begin position="56"/>
        <end position="76"/>
    </location>
</feature>
<gene>
    <name evidence="7" type="ORF">ACFOD9_05900</name>
</gene>
<keyword evidence="8" id="KW-1185">Reference proteome</keyword>
<comment type="caution">
    <text evidence="7">The sequence shown here is derived from an EMBL/GenBank/DDBJ whole genome shotgun (WGS) entry which is preliminary data.</text>
</comment>
<evidence type="ECO:0000256" key="1">
    <source>
        <dbReference type="ARBA" id="ARBA00004141"/>
    </source>
</evidence>
<proteinExistence type="inferred from homology"/>
<dbReference type="PANTHER" id="PTHR10057">
    <property type="entry name" value="PERIPHERAL-TYPE BENZODIAZEPINE RECEPTOR"/>
    <property type="match status" value="1"/>
</dbReference>
<name>A0ABV7IMC3_9SPHN</name>
<feature type="transmembrane region" description="Helical" evidence="6">
    <location>
        <begin position="88"/>
        <end position="107"/>
    </location>
</feature>
<comment type="similarity">
    <text evidence="2">Belongs to the TspO/BZRP family.</text>
</comment>
<dbReference type="Pfam" id="PF03073">
    <property type="entry name" value="TspO_MBR"/>
    <property type="match status" value="1"/>
</dbReference>
<feature type="transmembrane region" description="Helical" evidence="6">
    <location>
        <begin position="113"/>
        <end position="135"/>
    </location>
</feature>
<dbReference type="EMBL" id="JBHRTQ010000007">
    <property type="protein sequence ID" value="MFC3173780.1"/>
    <property type="molecule type" value="Genomic_DNA"/>
</dbReference>
<dbReference type="Gene3D" id="1.20.1260.100">
    <property type="entry name" value="TspO/MBR protein"/>
    <property type="match status" value="1"/>
</dbReference>
<protein>
    <submittedName>
        <fullName evidence="7">TspO/MBR family protein</fullName>
    </submittedName>
</protein>
<evidence type="ECO:0000256" key="5">
    <source>
        <dbReference type="ARBA" id="ARBA00023136"/>
    </source>
</evidence>
<dbReference type="InterPro" id="IPR004307">
    <property type="entry name" value="TspO_MBR"/>
</dbReference>
<keyword evidence="4 6" id="KW-1133">Transmembrane helix</keyword>
<evidence type="ECO:0000256" key="4">
    <source>
        <dbReference type="ARBA" id="ARBA00022989"/>
    </source>
</evidence>
<dbReference type="RefSeq" id="WP_379509167.1">
    <property type="nucleotide sequence ID" value="NZ_JBHRTQ010000007.1"/>
</dbReference>
<evidence type="ECO:0000256" key="6">
    <source>
        <dbReference type="SAM" id="Phobius"/>
    </source>
</evidence>
<dbReference type="Proteomes" id="UP001595604">
    <property type="component" value="Unassembled WGS sequence"/>
</dbReference>
<evidence type="ECO:0000313" key="7">
    <source>
        <dbReference type="EMBL" id="MFC3173780.1"/>
    </source>
</evidence>
<evidence type="ECO:0000313" key="8">
    <source>
        <dbReference type="Proteomes" id="UP001595604"/>
    </source>
</evidence>
<dbReference type="PIRSF" id="PIRSF005859">
    <property type="entry name" value="PBR"/>
    <property type="match status" value="1"/>
</dbReference>
<sequence>MNQLASTGQLRASLLRWALVLVPGVVLLGFVSAQLARSGPDNPWFAGLDKPALYPPPATFGIVWTVLYLLMGLTAAMIGSARGARGRGFALAVFAVQLLVNLAWSPVFFGLHLMSAALGIVIALDLLVLLTVILFGRVRPLAGALLLPYLAWVLFATVLNWQFLQRNPDADGMPTANAVTRVQL</sequence>
<dbReference type="CDD" id="cd15904">
    <property type="entry name" value="TSPO_MBR"/>
    <property type="match status" value="1"/>
</dbReference>